<evidence type="ECO:0000313" key="1">
    <source>
        <dbReference type="EMBL" id="RIX29122.1"/>
    </source>
</evidence>
<dbReference type="Gene3D" id="3.40.50.1000">
    <property type="entry name" value="HAD superfamily/HAD-like"/>
    <property type="match status" value="1"/>
</dbReference>
<dbReference type="Gene3D" id="1.10.150.240">
    <property type="entry name" value="Putative phosphatase, domain 2"/>
    <property type="match status" value="1"/>
</dbReference>
<dbReference type="GO" id="GO:0005829">
    <property type="term" value="C:cytosol"/>
    <property type="evidence" value="ECO:0007669"/>
    <property type="project" value="TreeGrafter"/>
</dbReference>
<dbReference type="AlphaFoldDB" id="A0A418PZT0"/>
<dbReference type="InterPro" id="IPR041492">
    <property type="entry name" value="HAD_2"/>
</dbReference>
<dbReference type="PANTHER" id="PTHR43434">
    <property type="entry name" value="PHOSPHOGLYCOLATE PHOSPHATASE"/>
    <property type="match status" value="1"/>
</dbReference>
<dbReference type="SFLD" id="SFLDG01129">
    <property type="entry name" value="C1.5:_HAD__Beta-PGM__Phosphata"/>
    <property type="match status" value="1"/>
</dbReference>
<dbReference type="InterPro" id="IPR023198">
    <property type="entry name" value="PGP-like_dom2"/>
</dbReference>
<dbReference type="InterPro" id="IPR036412">
    <property type="entry name" value="HAD-like_sf"/>
</dbReference>
<proteinExistence type="predicted"/>
<sequence length="220" mass="23189">MTRLAIFDCDGTLVDSGASIHNALRQTFDAHGLSCPPRDITKKVIGLSLYEAISTLVPEGDHLAMTQTYKDAFFAMRGAGEVQEPLFDGIGELLETLERDGWLLGVATGKSMRGLRHCLSSHGLAKRFVTLQTADHNPSKPHPGMALSAMAEAGAEPARTIFVGDTGWDMGCARNAGVGGIGAGWGYHEVDELVAEGAIGVAMEPAAVAALANDWIGRSV</sequence>
<organism evidence="1 2">
    <name type="scientific">Sphingomonas edaphi</name>
    <dbReference type="NCBI Taxonomy" id="2315689"/>
    <lineage>
        <taxon>Bacteria</taxon>
        <taxon>Pseudomonadati</taxon>
        <taxon>Pseudomonadota</taxon>
        <taxon>Alphaproteobacteria</taxon>
        <taxon>Sphingomonadales</taxon>
        <taxon>Sphingomonadaceae</taxon>
        <taxon>Sphingomonas</taxon>
    </lineage>
</organism>
<dbReference type="Pfam" id="PF13419">
    <property type="entry name" value="HAD_2"/>
    <property type="match status" value="1"/>
</dbReference>
<comment type="caution">
    <text evidence="1">The sequence shown here is derived from an EMBL/GenBank/DDBJ whole genome shotgun (WGS) entry which is preliminary data.</text>
</comment>
<dbReference type="RefSeq" id="WP_119533010.1">
    <property type="nucleotide sequence ID" value="NZ_QXTF01000002.1"/>
</dbReference>
<accession>A0A418PZT0</accession>
<dbReference type="SFLD" id="SFLDS00003">
    <property type="entry name" value="Haloacid_Dehalogenase"/>
    <property type="match status" value="1"/>
</dbReference>
<dbReference type="Proteomes" id="UP000285023">
    <property type="component" value="Unassembled WGS sequence"/>
</dbReference>
<dbReference type="OrthoDB" id="9793014at2"/>
<evidence type="ECO:0000313" key="2">
    <source>
        <dbReference type="Proteomes" id="UP000285023"/>
    </source>
</evidence>
<dbReference type="InterPro" id="IPR050155">
    <property type="entry name" value="HAD-like_hydrolase_sf"/>
</dbReference>
<dbReference type="EMBL" id="QXTF01000002">
    <property type="protein sequence ID" value="RIX29122.1"/>
    <property type="molecule type" value="Genomic_DNA"/>
</dbReference>
<dbReference type="PANTHER" id="PTHR43434:SF24">
    <property type="entry name" value="HYDROLASE-RELATED"/>
    <property type="match status" value="1"/>
</dbReference>
<keyword evidence="1" id="KW-0378">Hydrolase</keyword>
<dbReference type="GO" id="GO:0008967">
    <property type="term" value="F:phosphoglycolate phosphatase activity"/>
    <property type="evidence" value="ECO:0007669"/>
    <property type="project" value="TreeGrafter"/>
</dbReference>
<dbReference type="SUPFAM" id="SSF56784">
    <property type="entry name" value="HAD-like"/>
    <property type="match status" value="1"/>
</dbReference>
<dbReference type="InterPro" id="IPR006439">
    <property type="entry name" value="HAD-SF_hydro_IA"/>
</dbReference>
<dbReference type="GO" id="GO:0006281">
    <property type="term" value="P:DNA repair"/>
    <property type="evidence" value="ECO:0007669"/>
    <property type="project" value="TreeGrafter"/>
</dbReference>
<dbReference type="InterPro" id="IPR023214">
    <property type="entry name" value="HAD_sf"/>
</dbReference>
<keyword evidence="2" id="KW-1185">Reference proteome</keyword>
<dbReference type="NCBIfam" id="TIGR01549">
    <property type="entry name" value="HAD-SF-IA-v1"/>
    <property type="match status" value="1"/>
</dbReference>
<gene>
    <name evidence="1" type="ORF">D3M59_07315</name>
</gene>
<reference evidence="1 2" key="1">
    <citation type="submission" date="2018-09" db="EMBL/GenBank/DDBJ databases">
        <title>Sphingomonas sp. DAC4.</title>
        <authorList>
            <person name="Seo T."/>
        </authorList>
    </citation>
    <scope>NUCLEOTIDE SEQUENCE [LARGE SCALE GENOMIC DNA]</scope>
    <source>
        <strain evidence="1 2">DAC4</strain>
    </source>
</reference>
<protein>
    <submittedName>
        <fullName evidence="1">HAD family hydrolase</fullName>
    </submittedName>
</protein>
<name>A0A418PZT0_9SPHN</name>